<evidence type="ECO:0000259" key="6">
    <source>
        <dbReference type="PROSITE" id="PS50206"/>
    </source>
</evidence>
<dbReference type="InterPro" id="IPR001763">
    <property type="entry name" value="Rhodanese-like_dom"/>
</dbReference>
<dbReference type="EMBL" id="JAUSUH010000013">
    <property type="protein sequence ID" value="MDQ0349835.1"/>
    <property type="molecule type" value="Genomic_DNA"/>
</dbReference>
<evidence type="ECO:0000313" key="7">
    <source>
        <dbReference type="EMBL" id="MDQ0349835.1"/>
    </source>
</evidence>
<reference evidence="7 8" key="1">
    <citation type="submission" date="2023-07" db="EMBL/GenBank/DDBJ databases">
        <title>Genomic Encyclopedia of Type Strains, Phase IV (KMG-IV): sequencing the most valuable type-strain genomes for metagenomic binning, comparative biology and taxonomic classification.</title>
        <authorList>
            <person name="Goeker M."/>
        </authorList>
    </citation>
    <scope>NUCLEOTIDE SEQUENCE [LARGE SCALE GENOMIC DNA]</scope>
    <source>
        <strain evidence="7 8">DSM 1277</strain>
    </source>
</reference>
<keyword evidence="8" id="KW-1185">Reference proteome</keyword>
<sequence length="152" mass="16537">MSNKTILVTGGAGYFGSHACKALRRAGFTPVTYDNLEAGWLEMVKFGPFEKGDLPDSTRLSEVFHRWNPAAVLHFSALNQVGEAARDPGKYWTYNVSGSINILNTMVGHGCKRIVFSSTCAIYGDQDGVLLQEGTPQHPINAYGSISAILRI</sequence>
<feature type="domain" description="Rhodanese" evidence="6">
    <location>
        <begin position="3"/>
        <end position="45"/>
    </location>
</feature>
<evidence type="ECO:0000256" key="4">
    <source>
        <dbReference type="ARBA" id="ARBA00031367"/>
    </source>
</evidence>
<name>A0ABU0DN74_9HYPH</name>
<dbReference type="PANTHER" id="PTHR43725:SF53">
    <property type="entry name" value="UDP-ARABINOSE 4-EPIMERASE 1"/>
    <property type="match status" value="1"/>
</dbReference>
<evidence type="ECO:0000256" key="5">
    <source>
        <dbReference type="ARBA" id="ARBA00033067"/>
    </source>
</evidence>
<dbReference type="SUPFAM" id="SSF51735">
    <property type="entry name" value="NAD(P)-binding Rossmann-fold domains"/>
    <property type="match status" value="1"/>
</dbReference>
<evidence type="ECO:0000313" key="8">
    <source>
        <dbReference type="Proteomes" id="UP001238467"/>
    </source>
</evidence>
<comment type="caution">
    <text evidence="7">The sequence shown here is derived from an EMBL/GenBank/DDBJ whole genome shotgun (WGS) entry which is preliminary data.</text>
</comment>
<dbReference type="RefSeq" id="WP_307063875.1">
    <property type="nucleotide sequence ID" value="NZ_JAUSUH010000013.1"/>
</dbReference>
<comment type="similarity">
    <text evidence="2">Belongs to the NAD(P)-dependent epimerase/dehydratase family.</text>
</comment>
<dbReference type="InterPro" id="IPR001509">
    <property type="entry name" value="Epimerase_deHydtase"/>
</dbReference>
<gene>
    <name evidence="7" type="ORF">J2S76_004289</name>
</gene>
<proteinExistence type="inferred from homology"/>
<comment type="pathway">
    <text evidence="1">Carbohydrate metabolism; galactose metabolism.</text>
</comment>
<evidence type="ECO:0000256" key="3">
    <source>
        <dbReference type="ARBA" id="ARBA00018569"/>
    </source>
</evidence>
<dbReference type="PROSITE" id="PS50206">
    <property type="entry name" value="RHODANESE_3"/>
    <property type="match status" value="1"/>
</dbReference>
<evidence type="ECO:0000256" key="1">
    <source>
        <dbReference type="ARBA" id="ARBA00004947"/>
    </source>
</evidence>
<dbReference type="Proteomes" id="UP001238467">
    <property type="component" value="Unassembled WGS sequence"/>
</dbReference>
<evidence type="ECO:0000256" key="2">
    <source>
        <dbReference type="ARBA" id="ARBA00007637"/>
    </source>
</evidence>
<protein>
    <recommendedName>
        <fullName evidence="3">UDP-glucose 4-epimerase</fullName>
    </recommendedName>
    <alternativeName>
        <fullName evidence="5">Galactowaldenase</fullName>
    </alternativeName>
    <alternativeName>
        <fullName evidence="4">UDP-galactose 4-epimerase</fullName>
    </alternativeName>
</protein>
<accession>A0ABU0DN74</accession>
<dbReference type="Gene3D" id="3.40.50.720">
    <property type="entry name" value="NAD(P)-binding Rossmann-like Domain"/>
    <property type="match status" value="1"/>
</dbReference>
<dbReference type="Pfam" id="PF01370">
    <property type="entry name" value="Epimerase"/>
    <property type="match status" value="1"/>
</dbReference>
<dbReference type="PANTHER" id="PTHR43725">
    <property type="entry name" value="UDP-GLUCOSE 4-EPIMERASE"/>
    <property type="match status" value="1"/>
</dbReference>
<organism evidence="7 8">
    <name type="scientific">Ancylobacter vacuolatus</name>
    <dbReference type="NCBI Taxonomy" id="223389"/>
    <lineage>
        <taxon>Bacteria</taxon>
        <taxon>Pseudomonadati</taxon>
        <taxon>Pseudomonadota</taxon>
        <taxon>Alphaproteobacteria</taxon>
        <taxon>Hyphomicrobiales</taxon>
        <taxon>Xanthobacteraceae</taxon>
        <taxon>Ancylobacter</taxon>
    </lineage>
</organism>
<dbReference type="InterPro" id="IPR036291">
    <property type="entry name" value="NAD(P)-bd_dom_sf"/>
</dbReference>